<dbReference type="EMBL" id="MFLH01000020">
    <property type="protein sequence ID" value="OGG64509.1"/>
    <property type="molecule type" value="Genomic_DNA"/>
</dbReference>
<accession>A0A1F6DSU4</accession>
<reference evidence="1 2" key="1">
    <citation type="journal article" date="2016" name="Nat. Commun.">
        <title>Thousands of microbial genomes shed light on interconnected biogeochemical processes in an aquifer system.</title>
        <authorList>
            <person name="Anantharaman K."/>
            <person name="Brown C.T."/>
            <person name="Hug L.A."/>
            <person name="Sharon I."/>
            <person name="Castelle C.J."/>
            <person name="Probst A.J."/>
            <person name="Thomas B.C."/>
            <person name="Singh A."/>
            <person name="Wilkins M.J."/>
            <person name="Karaoz U."/>
            <person name="Brodie E.L."/>
            <person name="Williams K.H."/>
            <person name="Hubbard S.S."/>
            <person name="Banfield J.F."/>
        </authorList>
    </citation>
    <scope>NUCLEOTIDE SEQUENCE [LARGE SCALE GENOMIC DNA]</scope>
</reference>
<protein>
    <submittedName>
        <fullName evidence="1">Uncharacterized protein</fullName>
    </submittedName>
</protein>
<name>A0A1F6DSU4_9BACT</name>
<sequence>MHANVFRLEKDGWGEYGIVHGISRGGLRVAPEDGRDVFLSFMRNQSDGSMPRLDGPKLVEGAPCHNLTGLPAIKGRGKWKGALLRISTFNLRFAEKGSSYFGPISNGWAGAEIIDGAFIQIGARNDVDQHQLVAIEDGTSIVVADRHHRYMEIWVDYGELQGGPAAKELLGSVLVALLDKNLQRARHEALMWTRHTLDQIGLLSIWPERFEKRRRALEAA</sequence>
<comment type="caution">
    <text evidence="1">The sequence shown here is derived from an EMBL/GenBank/DDBJ whole genome shotgun (WGS) entry which is preliminary data.</text>
</comment>
<dbReference type="Proteomes" id="UP000178328">
    <property type="component" value="Unassembled WGS sequence"/>
</dbReference>
<evidence type="ECO:0000313" key="1">
    <source>
        <dbReference type="EMBL" id="OGG64509.1"/>
    </source>
</evidence>
<proteinExistence type="predicted"/>
<dbReference type="AlphaFoldDB" id="A0A1F6DSU4"/>
<organism evidence="1 2">
    <name type="scientific">Candidatus Kaiserbacteria bacterium RIFCSPHIGHO2_02_FULL_54_11b</name>
    <dbReference type="NCBI Taxonomy" id="1798494"/>
    <lineage>
        <taxon>Bacteria</taxon>
        <taxon>Candidatus Kaiseribacteriota</taxon>
    </lineage>
</organism>
<gene>
    <name evidence="1" type="ORF">A3C18_02990</name>
</gene>
<evidence type="ECO:0000313" key="2">
    <source>
        <dbReference type="Proteomes" id="UP000178328"/>
    </source>
</evidence>